<dbReference type="AlphaFoldDB" id="A0A511B7H1"/>
<evidence type="ECO:0000256" key="1">
    <source>
        <dbReference type="ARBA" id="ARBA00006484"/>
    </source>
</evidence>
<evidence type="ECO:0000313" key="3">
    <source>
        <dbReference type="EMBL" id="GEK95631.1"/>
    </source>
</evidence>
<evidence type="ECO:0000256" key="2">
    <source>
        <dbReference type="ARBA" id="ARBA00023002"/>
    </source>
</evidence>
<organism evidence="3 4">
    <name type="scientific">Gluconobacter kanchanaburiensis NBRC 103587</name>
    <dbReference type="NCBI Taxonomy" id="1307948"/>
    <lineage>
        <taxon>Bacteria</taxon>
        <taxon>Pseudomonadati</taxon>
        <taxon>Pseudomonadota</taxon>
        <taxon>Alphaproteobacteria</taxon>
        <taxon>Acetobacterales</taxon>
        <taxon>Acetobacteraceae</taxon>
        <taxon>Gluconobacter</taxon>
    </lineage>
</organism>
<dbReference type="EMBL" id="BJVA01000003">
    <property type="protein sequence ID" value="GEK95631.1"/>
    <property type="molecule type" value="Genomic_DNA"/>
</dbReference>
<dbReference type="Pfam" id="PF00106">
    <property type="entry name" value="adh_short"/>
    <property type="match status" value="1"/>
</dbReference>
<protein>
    <submittedName>
        <fullName evidence="3">Short-chain dehydrogenase</fullName>
    </submittedName>
</protein>
<dbReference type="PANTHER" id="PTHR44196">
    <property type="entry name" value="DEHYDROGENASE/REDUCTASE SDR FAMILY MEMBER 7B"/>
    <property type="match status" value="1"/>
</dbReference>
<sequence>MILFAHEGITSGQRSVTVFFMNILITGAASGIGRGLALKLARPGVSLHLCDRVEDDLMKTAALCTEKGARTFPAVLDIRDRQGMADWVSGAAGERLDMAFLCAGITGGLPPASDDGWVMEREERVREMIDINLTGTLNTFFPVVTAMRQQERRHDHSGANLRGRICVMASVAGFVCYPGTPSYSASKTALDRFIVANASCLERSGISLTSVCCGFVDTPMVRQNRFPMPGLVSTEEAVRQILRGTLRRTRRVIFPAWLVMGSRLMDLLPPRLAERYYGTQPSAQPAGMPDF</sequence>
<name>A0A511B7H1_9PROT</name>
<dbReference type="Proteomes" id="UP000321079">
    <property type="component" value="Unassembled WGS sequence"/>
</dbReference>
<keyword evidence="2" id="KW-0560">Oxidoreductase</keyword>
<accession>A0A511B7H1</accession>
<dbReference type="PANTHER" id="PTHR44196:SF1">
    <property type="entry name" value="DEHYDROGENASE_REDUCTASE SDR FAMILY MEMBER 7B"/>
    <property type="match status" value="1"/>
</dbReference>
<dbReference type="InterPro" id="IPR036291">
    <property type="entry name" value="NAD(P)-bd_dom_sf"/>
</dbReference>
<dbReference type="PRINTS" id="PR00081">
    <property type="entry name" value="GDHRDH"/>
</dbReference>
<proteinExistence type="inferred from homology"/>
<dbReference type="GO" id="GO:0016491">
    <property type="term" value="F:oxidoreductase activity"/>
    <property type="evidence" value="ECO:0007669"/>
    <property type="project" value="UniProtKB-KW"/>
</dbReference>
<dbReference type="InterPro" id="IPR002347">
    <property type="entry name" value="SDR_fam"/>
</dbReference>
<reference evidence="3 4" key="1">
    <citation type="submission" date="2019-07" db="EMBL/GenBank/DDBJ databases">
        <title>Whole genome shotgun sequence of Gluconobacter kanchanaburiensis NBRC 103587.</title>
        <authorList>
            <person name="Hosoyama A."/>
            <person name="Uohara A."/>
            <person name="Ohji S."/>
            <person name="Ichikawa N."/>
        </authorList>
    </citation>
    <scope>NUCLEOTIDE SEQUENCE [LARGE SCALE GENOMIC DNA]</scope>
    <source>
        <strain evidence="3 4">NBRC 103587</strain>
    </source>
</reference>
<evidence type="ECO:0000313" key="4">
    <source>
        <dbReference type="Proteomes" id="UP000321079"/>
    </source>
</evidence>
<dbReference type="GO" id="GO:0016020">
    <property type="term" value="C:membrane"/>
    <property type="evidence" value="ECO:0007669"/>
    <property type="project" value="TreeGrafter"/>
</dbReference>
<gene>
    <name evidence="3" type="ORF">GKA01_08280</name>
</gene>
<dbReference type="SUPFAM" id="SSF51735">
    <property type="entry name" value="NAD(P)-binding Rossmann-fold domains"/>
    <property type="match status" value="1"/>
</dbReference>
<comment type="similarity">
    <text evidence="1">Belongs to the short-chain dehydrogenases/reductases (SDR) family.</text>
</comment>
<keyword evidence="4" id="KW-1185">Reference proteome</keyword>
<comment type="caution">
    <text evidence="3">The sequence shown here is derived from an EMBL/GenBank/DDBJ whole genome shotgun (WGS) entry which is preliminary data.</text>
</comment>
<dbReference type="Gene3D" id="3.40.50.720">
    <property type="entry name" value="NAD(P)-binding Rossmann-like Domain"/>
    <property type="match status" value="1"/>
</dbReference>